<evidence type="ECO:0000256" key="1">
    <source>
        <dbReference type="SAM" id="MobiDB-lite"/>
    </source>
</evidence>
<gene>
    <name evidence="2" type="ORF">OOU_Y34scaffold00666g92</name>
</gene>
<feature type="compositionally biased region" description="Basic and acidic residues" evidence="1">
    <location>
        <begin position="39"/>
        <end position="49"/>
    </location>
</feature>
<protein>
    <submittedName>
        <fullName evidence="2">Uncharacterized protein</fullName>
    </submittedName>
</protein>
<organism evidence="2">
    <name type="scientific">Pyricularia oryzae (strain Y34)</name>
    <name type="common">Rice blast fungus</name>
    <name type="synonym">Magnaporthe oryzae</name>
    <dbReference type="NCBI Taxonomy" id="1143189"/>
    <lineage>
        <taxon>Eukaryota</taxon>
        <taxon>Fungi</taxon>
        <taxon>Dikarya</taxon>
        <taxon>Ascomycota</taxon>
        <taxon>Pezizomycotina</taxon>
        <taxon>Sordariomycetes</taxon>
        <taxon>Sordariomycetidae</taxon>
        <taxon>Magnaporthales</taxon>
        <taxon>Pyriculariaceae</taxon>
        <taxon>Pyricularia</taxon>
    </lineage>
</organism>
<reference evidence="2" key="1">
    <citation type="journal article" date="2012" name="PLoS Genet.">
        <title>Comparative analysis of the genomes of two field isolates of the rice blast fungus Magnaporthe oryzae.</title>
        <authorList>
            <person name="Xue M."/>
            <person name="Yang J."/>
            <person name="Li Z."/>
            <person name="Hu S."/>
            <person name="Yao N."/>
            <person name="Dean R.A."/>
            <person name="Zhao W."/>
            <person name="Shen M."/>
            <person name="Zhang H."/>
            <person name="Li C."/>
            <person name="Liu L."/>
            <person name="Cao L."/>
            <person name="Xu X."/>
            <person name="Xing Y."/>
            <person name="Hsiang T."/>
            <person name="Zhang Z."/>
            <person name="Xu J.R."/>
            <person name="Peng Y.L."/>
        </authorList>
    </citation>
    <scope>NUCLEOTIDE SEQUENCE</scope>
    <source>
        <strain evidence="2">Y34</strain>
    </source>
</reference>
<feature type="region of interest" description="Disordered" evidence="1">
    <location>
        <begin position="20"/>
        <end position="49"/>
    </location>
</feature>
<proteinExistence type="predicted"/>
<evidence type="ECO:0000313" key="2">
    <source>
        <dbReference type="EMBL" id="ELQ36231.1"/>
    </source>
</evidence>
<name>A0AA97NTS1_PYRO3</name>
<sequence>MCKVNQVSVRSTELYASFMSPPNHIKPILQHNTTDASESNDKAPHLSET</sequence>
<dbReference type="AlphaFoldDB" id="A0AA97NTS1"/>
<dbReference type="EMBL" id="JH793700">
    <property type="protein sequence ID" value="ELQ36231.1"/>
    <property type="molecule type" value="Genomic_DNA"/>
</dbReference>
<dbReference type="Proteomes" id="UP000011086">
    <property type="component" value="Unassembled WGS sequence"/>
</dbReference>
<accession>A0AA97NTS1</accession>